<dbReference type="EMBL" id="QJTC01000043">
    <property type="protein sequence ID" value="PYE73008.1"/>
    <property type="molecule type" value="Genomic_DNA"/>
</dbReference>
<gene>
    <name evidence="1" type="ORF">DFQ15_1433</name>
</gene>
<accession>A0A318SP70</accession>
<dbReference type="AlphaFoldDB" id="A0A318SP70"/>
<sequence>MQEKVITLVTAHGKQAFQVQEGERVLDALIRCQIPWSAVSLYVRRPESPYLTPFLGLHYTAEELADEPGELLAFYQRNIDPYLTRLGDLSLAKSRDGAPSAEFIYSDPRQANRTPLLKQLSSDECKEAVASCVRKVLVDHTKPGDKIVVGVSGGGDSNSLLHAFSVFDDFPIEIYPLILTGLPEWDEGADRAHQLCDQYGYDLTVISEHQFRDQHGYNKSKQNYFDHFQKHCPGEDFEFFAIHLIDKALVARAKEVGAGFICKGSNLDDLLCDCLYFLANSSKHRQLPVHPLHGLKSISPLWMVPKRIIDGCFPKYSLTNYQERYPSFAPGRTLYYQMSYHIMSYFPQMAERMLRGSAALGDMLGGLDTEMDKETGMEIMSATSLPLRRKMHKLLREM</sequence>
<organism evidence="1 2">
    <name type="scientific">Xylophilus ampelinus</name>
    <dbReference type="NCBI Taxonomy" id="54067"/>
    <lineage>
        <taxon>Bacteria</taxon>
        <taxon>Pseudomonadati</taxon>
        <taxon>Pseudomonadota</taxon>
        <taxon>Betaproteobacteria</taxon>
        <taxon>Burkholderiales</taxon>
        <taxon>Xylophilus</taxon>
    </lineage>
</organism>
<keyword evidence="2" id="KW-1185">Reference proteome</keyword>
<protein>
    <submittedName>
        <fullName evidence="1">tRNA(Ile)-lysidine synthase TilS/MesJ</fullName>
    </submittedName>
</protein>
<evidence type="ECO:0000313" key="1">
    <source>
        <dbReference type="EMBL" id="PYE73008.1"/>
    </source>
</evidence>
<dbReference type="SUPFAM" id="SSF52402">
    <property type="entry name" value="Adenine nucleotide alpha hydrolases-like"/>
    <property type="match status" value="1"/>
</dbReference>
<proteinExistence type="predicted"/>
<name>A0A318SP70_9BURK</name>
<evidence type="ECO:0000313" key="2">
    <source>
        <dbReference type="Proteomes" id="UP000247540"/>
    </source>
</evidence>
<dbReference type="InterPro" id="IPR014729">
    <property type="entry name" value="Rossmann-like_a/b/a_fold"/>
</dbReference>
<dbReference type="Gene3D" id="3.40.50.620">
    <property type="entry name" value="HUPs"/>
    <property type="match status" value="1"/>
</dbReference>
<comment type="caution">
    <text evidence="1">The sequence shown here is derived from an EMBL/GenBank/DDBJ whole genome shotgun (WGS) entry which is preliminary data.</text>
</comment>
<dbReference type="RefSeq" id="WP_110467018.1">
    <property type="nucleotide sequence ID" value="NZ_JAMOFZ010000043.1"/>
</dbReference>
<reference evidence="1 2" key="1">
    <citation type="submission" date="2018-06" db="EMBL/GenBank/DDBJ databases">
        <title>Genomic Encyclopedia of Type Strains, Phase III (KMG-III): the genomes of soil and plant-associated and newly described type strains.</title>
        <authorList>
            <person name="Whitman W."/>
        </authorList>
    </citation>
    <scope>NUCLEOTIDE SEQUENCE [LARGE SCALE GENOMIC DNA]</scope>
    <source>
        <strain evidence="1 2">CECT 7646</strain>
    </source>
</reference>
<dbReference type="OrthoDB" id="7066129at2"/>
<dbReference type="Proteomes" id="UP000247540">
    <property type="component" value="Unassembled WGS sequence"/>
</dbReference>